<feature type="compositionally biased region" description="Low complexity" evidence="1">
    <location>
        <begin position="314"/>
        <end position="337"/>
    </location>
</feature>
<feature type="region of interest" description="Disordered" evidence="1">
    <location>
        <begin position="279"/>
        <end position="574"/>
    </location>
</feature>
<evidence type="ECO:0000313" key="2">
    <source>
        <dbReference type="EMBL" id="CAL8072443.1"/>
    </source>
</evidence>
<feature type="compositionally biased region" description="Polar residues" evidence="1">
    <location>
        <begin position="403"/>
        <end position="420"/>
    </location>
</feature>
<feature type="compositionally biased region" description="Basic and acidic residues" evidence="1">
    <location>
        <begin position="565"/>
        <end position="574"/>
    </location>
</feature>
<feature type="compositionally biased region" description="Low complexity" evidence="1">
    <location>
        <begin position="446"/>
        <end position="456"/>
    </location>
</feature>
<feature type="compositionally biased region" description="Polar residues" evidence="1">
    <location>
        <begin position="280"/>
        <end position="292"/>
    </location>
</feature>
<feature type="region of interest" description="Disordered" evidence="1">
    <location>
        <begin position="140"/>
        <end position="160"/>
    </location>
</feature>
<dbReference type="EMBL" id="CAXLJM020000007">
    <property type="protein sequence ID" value="CAL8072443.1"/>
    <property type="molecule type" value="Genomic_DNA"/>
</dbReference>
<protein>
    <submittedName>
        <fullName evidence="2">Uncharacterized protein</fullName>
    </submittedName>
</protein>
<proteinExistence type="predicted"/>
<keyword evidence="3" id="KW-1185">Reference proteome</keyword>
<evidence type="ECO:0000313" key="3">
    <source>
        <dbReference type="Proteomes" id="UP001642540"/>
    </source>
</evidence>
<feature type="compositionally biased region" description="Acidic residues" evidence="1">
    <location>
        <begin position="193"/>
        <end position="215"/>
    </location>
</feature>
<sequence>MCDGKHSSRRDVVILSIKPKRPEYPINQKVVPVSELLQEWDKLDAYYRGQLLKLTKSLNKSNKHKQSRHSNTPKVSNNHNNKHNKSSPVNKKHSSSLSSDQFTELFGDENLFSPTADTNNNSRHNKNKLLHTRSLNSLFDEDSDNFSPPPPPSRIGKNSLSNVQTNNLVVSIPVLTHPGDHCNKHHRRKYASDDDDDDDSGSGEEEDDEDEEEDNFLSVPRENYQVQYGTKQKTRVTLIETGNVSPRWIVPIRVAPYKPPTAQGLNGVQIQKILYHKNDSSNFASPTTTTARTPDKPPDNPTTASAPTVKSIKVTESPVSTVSPQSTSASTTMATPSGDNNNNATPKQPLSASQTPELSSPPSDQGGSKKIVSTTAPTTTMANKLSSPPVNSTTGQKLKRPNMETSPASGYTASKVNNGHLNGIKRPKTEDNHAVSGYNSSVNNFTPVTSTSSTYPGGSGGVDDPAENDRKGSRATGIKGEETTSPTKFNKNFSFVKPSSQSTTFSSSSSASSGDSPGAVFIPPAAVSITDRIIKKASRPQPELIERQRRRRQESNQRKSYAMQKGDEHEERESIDLSMKSFEMIWNVPLLSPLRSP</sequence>
<feature type="compositionally biased region" description="Low complexity" evidence="1">
    <location>
        <begin position="499"/>
        <end position="516"/>
    </location>
</feature>
<organism evidence="2 3">
    <name type="scientific">Orchesella dallaii</name>
    <dbReference type="NCBI Taxonomy" id="48710"/>
    <lineage>
        <taxon>Eukaryota</taxon>
        <taxon>Metazoa</taxon>
        <taxon>Ecdysozoa</taxon>
        <taxon>Arthropoda</taxon>
        <taxon>Hexapoda</taxon>
        <taxon>Collembola</taxon>
        <taxon>Entomobryomorpha</taxon>
        <taxon>Entomobryoidea</taxon>
        <taxon>Orchesellidae</taxon>
        <taxon>Orchesellinae</taxon>
        <taxon>Orchesella</taxon>
    </lineage>
</organism>
<comment type="caution">
    <text evidence="2">The sequence shown here is derived from an EMBL/GenBank/DDBJ whole genome shotgun (WGS) entry which is preliminary data.</text>
</comment>
<feature type="compositionally biased region" description="Polar residues" evidence="1">
    <location>
        <begin position="338"/>
        <end position="396"/>
    </location>
</feature>
<accession>A0ABP1PP41</accession>
<name>A0ABP1PP41_9HEXA</name>
<evidence type="ECO:0000256" key="1">
    <source>
        <dbReference type="SAM" id="MobiDB-lite"/>
    </source>
</evidence>
<feature type="region of interest" description="Disordered" evidence="1">
    <location>
        <begin position="57"/>
        <end position="99"/>
    </location>
</feature>
<feature type="compositionally biased region" description="Polar residues" evidence="1">
    <location>
        <begin position="483"/>
        <end position="493"/>
    </location>
</feature>
<reference evidence="2 3" key="1">
    <citation type="submission" date="2024-08" db="EMBL/GenBank/DDBJ databases">
        <authorList>
            <person name="Cucini C."/>
            <person name="Frati F."/>
        </authorList>
    </citation>
    <scope>NUCLEOTIDE SEQUENCE [LARGE SCALE GENOMIC DNA]</scope>
</reference>
<gene>
    <name evidence="2" type="ORF">ODALV1_LOCUS2170</name>
</gene>
<feature type="compositionally biased region" description="Basic residues" evidence="1">
    <location>
        <begin position="80"/>
        <end position="94"/>
    </location>
</feature>
<feature type="region of interest" description="Disordered" evidence="1">
    <location>
        <begin position="177"/>
        <end position="223"/>
    </location>
</feature>
<dbReference type="Proteomes" id="UP001642540">
    <property type="component" value="Unassembled WGS sequence"/>
</dbReference>